<sequence>MDFHSTRAMGDVFATQPQFSHLNSTPCQKFPPSSQRATLHYLPQARKQVDSSWRRCYEAELNSSCRREMDAVDEEMITRLCYALGLDKLYVLPDLGLTGTAEMVNRM</sequence>
<name>A0A9X0CN26_9CNID</name>
<organism evidence="1 2">
    <name type="scientific">Desmophyllum pertusum</name>
    <dbReference type="NCBI Taxonomy" id="174260"/>
    <lineage>
        <taxon>Eukaryota</taxon>
        <taxon>Metazoa</taxon>
        <taxon>Cnidaria</taxon>
        <taxon>Anthozoa</taxon>
        <taxon>Hexacorallia</taxon>
        <taxon>Scleractinia</taxon>
        <taxon>Caryophylliina</taxon>
        <taxon>Caryophylliidae</taxon>
        <taxon>Desmophyllum</taxon>
    </lineage>
</organism>
<keyword evidence="2" id="KW-1185">Reference proteome</keyword>
<evidence type="ECO:0000313" key="1">
    <source>
        <dbReference type="EMBL" id="KAJ7363458.1"/>
    </source>
</evidence>
<dbReference type="OrthoDB" id="5947305at2759"/>
<proteinExistence type="predicted"/>
<protein>
    <submittedName>
        <fullName evidence="1">Uncharacterized protein</fullName>
    </submittedName>
</protein>
<dbReference type="EMBL" id="MU827305">
    <property type="protein sequence ID" value="KAJ7363458.1"/>
    <property type="molecule type" value="Genomic_DNA"/>
</dbReference>
<gene>
    <name evidence="1" type="ORF">OS493_009612</name>
</gene>
<dbReference type="AlphaFoldDB" id="A0A9X0CN26"/>
<dbReference type="Proteomes" id="UP001163046">
    <property type="component" value="Unassembled WGS sequence"/>
</dbReference>
<evidence type="ECO:0000313" key="2">
    <source>
        <dbReference type="Proteomes" id="UP001163046"/>
    </source>
</evidence>
<comment type="caution">
    <text evidence="1">The sequence shown here is derived from an EMBL/GenBank/DDBJ whole genome shotgun (WGS) entry which is preliminary data.</text>
</comment>
<reference evidence="1" key="1">
    <citation type="submission" date="2023-01" db="EMBL/GenBank/DDBJ databases">
        <title>Genome assembly of the deep-sea coral Lophelia pertusa.</title>
        <authorList>
            <person name="Herrera S."/>
            <person name="Cordes E."/>
        </authorList>
    </citation>
    <scope>NUCLEOTIDE SEQUENCE</scope>
    <source>
        <strain evidence="1">USNM1676648</strain>
        <tissue evidence="1">Polyp</tissue>
    </source>
</reference>
<accession>A0A9X0CN26</accession>